<feature type="domain" description="Squalene epoxidase" evidence="11">
    <location>
        <begin position="163"/>
        <end position="434"/>
    </location>
</feature>
<dbReference type="InterPro" id="IPR036188">
    <property type="entry name" value="FAD/NAD-bd_sf"/>
</dbReference>
<evidence type="ECO:0000313" key="12">
    <source>
        <dbReference type="EMBL" id="KAJ7037949.1"/>
    </source>
</evidence>
<keyword evidence="10" id="KW-0256">Endoplasmic reticulum</keyword>
<dbReference type="Gene3D" id="3.50.50.60">
    <property type="entry name" value="FAD/NAD(P)-binding domain"/>
    <property type="match status" value="1"/>
</dbReference>
<dbReference type="InterPro" id="IPR013698">
    <property type="entry name" value="Squalene_epoxidase"/>
</dbReference>
<evidence type="ECO:0000256" key="9">
    <source>
        <dbReference type="ARBA" id="ARBA00023136"/>
    </source>
</evidence>
<accession>A0AAD6T267</accession>
<comment type="caution">
    <text evidence="12">The sequence shown here is derived from an EMBL/GenBank/DDBJ whole genome shotgun (WGS) entry which is preliminary data.</text>
</comment>
<evidence type="ECO:0000256" key="3">
    <source>
        <dbReference type="ARBA" id="ARBA00008802"/>
    </source>
</evidence>
<dbReference type="SUPFAM" id="SSF51905">
    <property type="entry name" value="FAD/NAD(P)-binding domain"/>
    <property type="match status" value="1"/>
</dbReference>
<protein>
    <recommendedName>
        <fullName evidence="4 10">Squalene monooxygenase</fullName>
        <ecNumber evidence="4 10">1.14.14.17</ecNumber>
    </recommendedName>
</protein>
<dbReference type="GO" id="GO:0004506">
    <property type="term" value="F:squalene monooxygenase activity"/>
    <property type="evidence" value="ECO:0007669"/>
    <property type="project" value="UniProtKB-UniRule"/>
</dbReference>
<evidence type="ECO:0000256" key="1">
    <source>
        <dbReference type="ARBA" id="ARBA00001974"/>
    </source>
</evidence>
<dbReference type="PRINTS" id="PR00420">
    <property type="entry name" value="RNGMNOXGNASE"/>
</dbReference>
<keyword evidence="5 10" id="KW-0285">Flavoprotein</keyword>
<name>A0AAD6T267_9AGAR</name>
<comment type="function">
    <text evidence="10">Catalyzes the stereospecific oxidation of squalene to (S)-2,3-epoxysqualene, and is considered to be a rate-limiting enzyme in steroid biosynthesis.</text>
</comment>
<keyword evidence="10" id="KW-0812">Transmembrane</keyword>
<keyword evidence="10" id="KW-1133">Transmembrane helix</keyword>
<dbReference type="GO" id="GO:0050660">
    <property type="term" value="F:flavin adenine dinucleotide binding"/>
    <property type="evidence" value="ECO:0007669"/>
    <property type="project" value="UniProtKB-UniRule"/>
</dbReference>
<gene>
    <name evidence="12" type="ORF">C8F04DRAFT_952014</name>
</gene>
<dbReference type="Pfam" id="PF08491">
    <property type="entry name" value="SE"/>
    <property type="match status" value="1"/>
</dbReference>
<keyword evidence="9 10" id="KW-0472">Membrane</keyword>
<keyword evidence="13" id="KW-1185">Reference proteome</keyword>
<keyword evidence="6 10" id="KW-0274">FAD</keyword>
<dbReference type="GO" id="GO:0005789">
    <property type="term" value="C:endoplasmic reticulum membrane"/>
    <property type="evidence" value="ECO:0007669"/>
    <property type="project" value="UniProtKB-SubCell"/>
</dbReference>
<dbReference type="PANTHER" id="PTHR10835">
    <property type="entry name" value="SQUALENE MONOOXYGENASE"/>
    <property type="match status" value="1"/>
</dbReference>
<evidence type="ECO:0000259" key="11">
    <source>
        <dbReference type="Pfam" id="PF08491"/>
    </source>
</evidence>
<evidence type="ECO:0000256" key="10">
    <source>
        <dbReference type="RuleBase" id="RU367121"/>
    </source>
</evidence>
<evidence type="ECO:0000256" key="6">
    <source>
        <dbReference type="ARBA" id="ARBA00022827"/>
    </source>
</evidence>
<evidence type="ECO:0000256" key="2">
    <source>
        <dbReference type="ARBA" id="ARBA00004154"/>
    </source>
</evidence>
<dbReference type="AlphaFoldDB" id="A0AAD6T267"/>
<reference evidence="12" key="1">
    <citation type="submission" date="2023-03" db="EMBL/GenBank/DDBJ databases">
        <title>Massive genome expansion in bonnet fungi (Mycena s.s.) driven by repeated elements and novel gene families across ecological guilds.</title>
        <authorList>
            <consortium name="Lawrence Berkeley National Laboratory"/>
            <person name="Harder C.B."/>
            <person name="Miyauchi S."/>
            <person name="Viragh M."/>
            <person name="Kuo A."/>
            <person name="Thoen E."/>
            <person name="Andreopoulos B."/>
            <person name="Lu D."/>
            <person name="Skrede I."/>
            <person name="Drula E."/>
            <person name="Henrissat B."/>
            <person name="Morin E."/>
            <person name="Kohler A."/>
            <person name="Barry K."/>
            <person name="LaButti K."/>
            <person name="Morin E."/>
            <person name="Salamov A."/>
            <person name="Lipzen A."/>
            <person name="Mereny Z."/>
            <person name="Hegedus B."/>
            <person name="Baldrian P."/>
            <person name="Stursova M."/>
            <person name="Weitz H."/>
            <person name="Taylor A."/>
            <person name="Grigoriev I.V."/>
            <person name="Nagy L.G."/>
            <person name="Martin F."/>
            <person name="Kauserud H."/>
        </authorList>
    </citation>
    <scope>NUCLEOTIDE SEQUENCE</scope>
    <source>
        <strain evidence="12">CBHHK200</strain>
    </source>
</reference>
<feature type="transmembrane region" description="Helical" evidence="10">
    <location>
        <begin position="412"/>
        <end position="437"/>
    </location>
</feature>
<feature type="transmembrane region" description="Helical" evidence="10">
    <location>
        <begin position="458"/>
        <end position="479"/>
    </location>
</feature>
<sequence>MWTTHYDVLIVGAGVAGSALAHALATLPGSKLRIAVLERSLVEPDRIVGEILQPGGVEALSKLGLASCLENIDAMHVKGYCVLSGDQTVEIPYPETSQGRSFHHGRFITNMRDAARKSVGVDLIEATVTDLIHCHFERKVIGVQAVQKEGAVDGEDGDKVTYFADLVIVADGCFSKFRPSIMGPTAVKPSTRSHFVALILEEDAPLPLHEYGTVVLVEGAGPVLLYQISKHETCMFVDVKSPVPSDLKAYLLTEIIPKLPIPLRCAAQCALTKNRLRRTPNSFLPAVQQGACAGVFLLGDAWNMRHPLTGGGMTVALDDVLLLRSLLGTLPDFKDRAQTTRVLRKWHWQRKPVASTVNIFSVALHDLFSGHGDDLGVLRTGCLKYLERGGECLNGPAALLAVLAPSPLRLGWHFLSIIIYSIWLLFVAKPTLCLITGKSRRVAPSFDEYPALLRRSASVIRTASALLLPLLASELRWWAPRARPKPTTEPFQLDVTMTVYFVWFFVPMALWTFFVVLR</sequence>
<comment type="similarity">
    <text evidence="3 10">Belongs to the squalene monooxygenase family.</text>
</comment>
<evidence type="ECO:0000256" key="7">
    <source>
        <dbReference type="ARBA" id="ARBA00022848"/>
    </source>
</evidence>
<evidence type="ECO:0000313" key="13">
    <source>
        <dbReference type="Proteomes" id="UP001218188"/>
    </source>
</evidence>
<feature type="transmembrane region" description="Helical" evidence="10">
    <location>
        <begin position="499"/>
        <end position="517"/>
    </location>
</feature>
<dbReference type="Proteomes" id="UP001218188">
    <property type="component" value="Unassembled WGS sequence"/>
</dbReference>
<comment type="catalytic activity">
    <reaction evidence="10">
        <text>squalene + reduced [NADPH--hemoprotein reductase] + O2 = (S)-2,3-epoxysqualene + oxidized [NADPH--hemoprotein reductase] + H2O + H(+)</text>
        <dbReference type="Rhea" id="RHEA:25282"/>
        <dbReference type="Rhea" id="RHEA-COMP:11964"/>
        <dbReference type="Rhea" id="RHEA-COMP:11965"/>
        <dbReference type="ChEBI" id="CHEBI:15377"/>
        <dbReference type="ChEBI" id="CHEBI:15378"/>
        <dbReference type="ChEBI" id="CHEBI:15379"/>
        <dbReference type="ChEBI" id="CHEBI:15440"/>
        <dbReference type="ChEBI" id="CHEBI:15441"/>
        <dbReference type="ChEBI" id="CHEBI:57618"/>
        <dbReference type="ChEBI" id="CHEBI:58210"/>
        <dbReference type="EC" id="1.14.14.17"/>
    </reaction>
</comment>
<dbReference type="EC" id="1.14.14.17" evidence="4 10"/>
<comment type="subcellular location">
    <subcellularLocation>
        <location evidence="10">Endoplasmic reticulum membrane</location>
        <topology evidence="10">Multi-pass membrane protein</topology>
    </subcellularLocation>
    <subcellularLocation>
        <location evidence="2">Microsome membrane</location>
        <topology evidence="2">Multi-pass membrane protein</topology>
    </subcellularLocation>
</comment>
<keyword evidence="7" id="KW-0492">Microsome</keyword>
<evidence type="ECO:0000256" key="8">
    <source>
        <dbReference type="ARBA" id="ARBA00023002"/>
    </source>
</evidence>
<evidence type="ECO:0000256" key="4">
    <source>
        <dbReference type="ARBA" id="ARBA00012312"/>
    </source>
</evidence>
<keyword evidence="8 10" id="KW-0560">Oxidoreductase</keyword>
<comment type="cofactor">
    <cofactor evidence="1 10">
        <name>FAD</name>
        <dbReference type="ChEBI" id="CHEBI:57692"/>
    </cofactor>
</comment>
<dbReference type="PANTHER" id="PTHR10835:SF0">
    <property type="entry name" value="SQUALENE MONOOXYGENASE"/>
    <property type="match status" value="1"/>
</dbReference>
<organism evidence="12 13">
    <name type="scientific">Mycena alexandri</name>
    <dbReference type="NCBI Taxonomy" id="1745969"/>
    <lineage>
        <taxon>Eukaryota</taxon>
        <taxon>Fungi</taxon>
        <taxon>Dikarya</taxon>
        <taxon>Basidiomycota</taxon>
        <taxon>Agaricomycotina</taxon>
        <taxon>Agaricomycetes</taxon>
        <taxon>Agaricomycetidae</taxon>
        <taxon>Agaricales</taxon>
        <taxon>Marasmiineae</taxon>
        <taxon>Mycenaceae</taxon>
        <taxon>Mycena</taxon>
    </lineage>
</organism>
<dbReference type="EMBL" id="JARJCM010000034">
    <property type="protein sequence ID" value="KAJ7037949.1"/>
    <property type="molecule type" value="Genomic_DNA"/>
</dbReference>
<dbReference type="InterPro" id="IPR040125">
    <property type="entry name" value="Squalene_monox"/>
</dbReference>
<evidence type="ECO:0000256" key="5">
    <source>
        <dbReference type="ARBA" id="ARBA00022630"/>
    </source>
</evidence>
<proteinExistence type="inferred from homology"/>
<dbReference type="GO" id="GO:0006696">
    <property type="term" value="P:ergosterol biosynthetic process"/>
    <property type="evidence" value="ECO:0007669"/>
    <property type="project" value="TreeGrafter"/>
</dbReference>